<evidence type="ECO:0000313" key="5">
    <source>
        <dbReference type="EMBL" id="CAL4107663.1"/>
    </source>
</evidence>
<comment type="caution">
    <text evidence="5">The sequence shown here is derived from an EMBL/GenBank/DDBJ whole genome shotgun (WGS) entry which is preliminary data.</text>
</comment>
<dbReference type="Proteomes" id="UP001497623">
    <property type="component" value="Unassembled WGS sequence"/>
</dbReference>
<keyword evidence="4" id="KW-0472">Membrane</keyword>
<dbReference type="InterPro" id="IPR036770">
    <property type="entry name" value="Ankyrin_rpt-contain_sf"/>
</dbReference>
<dbReference type="PANTHER" id="PTHR24198:SF165">
    <property type="entry name" value="ANKYRIN REPEAT-CONTAINING PROTEIN-RELATED"/>
    <property type="match status" value="1"/>
</dbReference>
<keyword evidence="1" id="KW-0677">Repeat</keyword>
<evidence type="ECO:0000313" key="6">
    <source>
        <dbReference type="Proteomes" id="UP001497623"/>
    </source>
</evidence>
<keyword evidence="6" id="KW-1185">Reference proteome</keyword>
<dbReference type="InterPro" id="IPR002110">
    <property type="entry name" value="Ankyrin_rpt"/>
</dbReference>
<evidence type="ECO:0000256" key="3">
    <source>
        <dbReference type="PROSITE-ProRule" id="PRU00023"/>
    </source>
</evidence>
<dbReference type="SMART" id="SM00248">
    <property type="entry name" value="ANK"/>
    <property type="match status" value="4"/>
</dbReference>
<dbReference type="PROSITE" id="PS50297">
    <property type="entry name" value="ANK_REP_REGION"/>
    <property type="match status" value="4"/>
</dbReference>
<name>A0AAV2QZD4_MEGNR</name>
<keyword evidence="4" id="KW-0812">Transmembrane</keyword>
<evidence type="ECO:0000256" key="1">
    <source>
        <dbReference type="ARBA" id="ARBA00022737"/>
    </source>
</evidence>
<dbReference type="AlphaFoldDB" id="A0AAV2QZD4"/>
<dbReference type="PANTHER" id="PTHR24198">
    <property type="entry name" value="ANKYRIN REPEAT AND PROTEIN KINASE DOMAIN-CONTAINING PROTEIN"/>
    <property type="match status" value="1"/>
</dbReference>
<feature type="repeat" description="ANK" evidence="3">
    <location>
        <begin position="94"/>
        <end position="126"/>
    </location>
</feature>
<dbReference type="PROSITE" id="PS50088">
    <property type="entry name" value="ANK_REPEAT"/>
    <property type="match status" value="4"/>
</dbReference>
<dbReference type="Pfam" id="PF00023">
    <property type="entry name" value="Ank"/>
    <property type="match status" value="1"/>
</dbReference>
<reference evidence="5 6" key="1">
    <citation type="submission" date="2024-05" db="EMBL/GenBank/DDBJ databases">
        <authorList>
            <person name="Wallberg A."/>
        </authorList>
    </citation>
    <scope>NUCLEOTIDE SEQUENCE [LARGE SCALE GENOMIC DNA]</scope>
</reference>
<feature type="repeat" description="ANK" evidence="3">
    <location>
        <begin position="59"/>
        <end position="93"/>
    </location>
</feature>
<feature type="repeat" description="ANK" evidence="3">
    <location>
        <begin position="26"/>
        <end position="58"/>
    </location>
</feature>
<feature type="repeat" description="ANK" evidence="3">
    <location>
        <begin position="127"/>
        <end position="159"/>
    </location>
</feature>
<sequence>VAVNNVLAKRRANVNWQNPYRNHPNYGLTALHLASLYNEDEIVSALLKAGADKDKKDVYGRTAMHFASDVGNTDVITTLTLYEYGADVNVQEDNGWTPLFRATLFGYVSIVEELINAQANVSYSDYHQQTALHFAANSNRPEIAQILLEKGADPKKQDKYGKFPAGIARENGFYQLAKTIESFYPITQPTTTTTVQPWIPPPPPSLALPIIAIICGVIVFIELIVICVLRCYMTLLLRHSRRLQNQPPQRGMHIQLREVVHFSNDASGPAVRIYDVTH</sequence>
<dbReference type="Pfam" id="PF12796">
    <property type="entry name" value="Ank_2"/>
    <property type="match status" value="1"/>
</dbReference>
<proteinExistence type="predicted"/>
<dbReference type="PRINTS" id="PR01415">
    <property type="entry name" value="ANKYRIN"/>
</dbReference>
<accession>A0AAV2QZD4</accession>
<feature type="transmembrane region" description="Helical" evidence="4">
    <location>
        <begin position="206"/>
        <end position="232"/>
    </location>
</feature>
<dbReference type="EMBL" id="CAXKWB010013419">
    <property type="protein sequence ID" value="CAL4107663.1"/>
    <property type="molecule type" value="Genomic_DNA"/>
</dbReference>
<evidence type="ECO:0000256" key="4">
    <source>
        <dbReference type="SAM" id="Phobius"/>
    </source>
</evidence>
<evidence type="ECO:0000256" key="2">
    <source>
        <dbReference type="ARBA" id="ARBA00023043"/>
    </source>
</evidence>
<keyword evidence="4" id="KW-1133">Transmembrane helix</keyword>
<organism evidence="5 6">
    <name type="scientific">Meganyctiphanes norvegica</name>
    <name type="common">Northern krill</name>
    <name type="synonym">Thysanopoda norvegica</name>
    <dbReference type="NCBI Taxonomy" id="48144"/>
    <lineage>
        <taxon>Eukaryota</taxon>
        <taxon>Metazoa</taxon>
        <taxon>Ecdysozoa</taxon>
        <taxon>Arthropoda</taxon>
        <taxon>Crustacea</taxon>
        <taxon>Multicrustacea</taxon>
        <taxon>Malacostraca</taxon>
        <taxon>Eumalacostraca</taxon>
        <taxon>Eucarida</taxon>
        <taxon>Euphausiacea</taxon>
        <taxon>Euphausiidae</taxon>
        <taxon>Meganyctiphanes</taxon>
    </lineage>
</organism>
<dbReference type="SUPFAM" id="SSF48403">
    <property type="entry name" value="Ankyrin repeat"/>
    <property type="match status" value="1"/>
</dbReference>
<dbReference type="Gene3D" id="1.25.40.20">
    <property type="entry name" value="Ankyrin repeat-containing domain"/>
    <property type="match status" value="3"/>
</dbReference>
<gene>
    <name evidence="5" type="ORF">MNOR_LOCUS18627</name>
</gene>
<protein>
    <submittedName>
        <fullName evidence="5">Uncharacterized protein</fullName>
    </submittedName>
</protein>
<feature type="non-terminal residue" evidence="5">
    <location>
        <position position="1"/>
    </location>
</feature>
<keyword evidence="2 3" id="KW-0040">ANK repeat</keyword>